<dbReference type="AlphaFoldDB" id="X6NMY8"/>
<feature type="region of interest" description="Disordered" evidence="1">
    <location>
        <begin position="132"/>
        <end position="156"/>
    </location>
</feature>
<feature type="region of interest" description="Disordered" evidence="1">
    <location>
        <begin position="296"/>
        <end position="414"/>
    </location>
</feature>
<accession>X6NMY8</accession>
<feature type="compositionally biased region" description="Basic and acidic residues" evidence="1">
    <location>
        <begin position="296"/>
        <end position="305"/>
    </location>
</feature>
<protein>
    <submittedName>
        <fullName evidence="2">Uncharacterized protein</fullName>
    </submittedName>
</protein>
<feature type="compositionally biased region" description="Low complexity" evidence="1">
    <location>
        <begin position="306"/>
        <end position="344"/>
    </location>
</feature>
<feature type="non-terminal residue" evidence="2">
    <location>
        <position position="1"/>
    </location>
</feature>
<feature type="compositionally biased region" description="Polar residues" evidence="1">
    <location>
        <begin position="247"/>
        <end position="267"/>
    </location>
</feature>
<dbReference type="Proteomes" id="UP000023152">
    <property type="component" value="Unassembled WGS sequence"/>
</dbReference>
<gene>
    <name evidence="2" type="ORF">RFI_10374</name>
</gene>
<evidence type="ECO:0000313" key="2">
    <source>
        <dbReference type="EMBL" id="ETO26757.1"/>
    </source>
</evidence>
<feature type="region of interest" description="Disordered" evidence="1">
    <location>
        <begin position="244"/>
        <end position="268"/>
    </location>
</feature>
<name>X6NMY8_RETFI</name>
<keyword evidence="3" id="KW-1185">Reference proteome</keyword>
<sequence length="528" mass="58925">VLGELRPEQMQAPAGSLWFITEDDIRGVMLRNPNAENSAIVSPHSLTQDNGMGGVGQHLGGGNDKRRDTNQNNANVNMKMRLHERQRSGSWTQGDFNTWINAAQMNSSNVTQHLGRNSKVKDDMVVKYKEKEKEEALDAESGPSQQHHSRRRSSISMETHYRNLASIATIPNVDSLFWEDTNLPITYDVNEIEEQALDDPRNHRFKVDRWIQPIFLDGTDERTLEIVYDRSAWQLSEWLRNEKSLKSTRTNPVDSTNNPSATPSQRDTSLEDFYDFMITFAENYDQLSMRVIQHEKNGSPAENKDANANNGANVNATTNTTANATANATATTTTTTTTTTATTTSPAVVEDDLNDFDTLKKDQSPSPSPQPFAESNLNSANNTSTKTKDDAETELDPTGQQLQPSPSPLPSSSHAKLLNHPIIANLPSANSIEEKFAVLLHIKKLTDCASISNDTASFALQIIDTFNSDILKSAPICQKIIPHLNNHIKFMVALQSCELPLEDQEKILKVLLFLVQEKKEWLDLTLQK</sequence>
<evidence type="ECO:0000313" key="3">
    <source>
        <dbReference type="Proteomes" id="UP000023152"/>
    </source>
</evidence>
<evidence type="ECO:0000256" key="1">
    <source>
        <dbReference type="SAM" id="MobiDB-lite"/>
    </source>
</evidence>
<comment type="caution">
    <text evidence="2">The sequence shown here is derived from an EMBL/GenBank/DDBJ whole genome shotgun (WGS) entry which is preliminary data.</text>
</comment>
<proteinExistence type="predicted"/>
<reference evidence="2 3" key="1">
    <citation type="journal article" date="2013" name="Curr. Biol.">
        <title>The Genome of the Foraminiferan Reticulomyxa filosa.</title>
        <authorList>
            <person name="Glockner G."/>
            <person name="Hulsmann N."/>
            <person name="Schleicher M."/>
            <person name="Noegel A.A."/>
            <person name="Eichinger L."/>
            <person name="Gallinger C."/>
            <person name="Pawlowski J."/>
            <person name="Sierra R."/>
            <person name="Euteneuer U."/>
            <person name="Pillet L."/>
            <person name="Moustafa A."/>
            <person name="Platzer M."/>
            <person name="Groth M."/>
            <person name="Szafranski K."/>
            <person name="Schliwa M."/>
        </authorList>
    </citation>
    <scope>NUCLEOTIDE SEQUENCE [LARGE SCALE GENOMIC DNA]</scope>
</reference>
<feature type="compositionally biased region" description="Polar residues" evidence="1">
    <location>
        <begin position="373"/>
        <end position="385"/>
    </location>
</feature>
<organism evidence="2 3">
    <name type="scientific">Reticulomyxa filosa</name>
    <dbReference type="NCBI Taxonomy" id="46433"/>
    <lineage>
        <taxon>Eukaryota</taxon>
        <taxon>Sar</taxon>
        <taxon>Rhizaria</taxon>
        <taxon>Retaria</taxon>
        <taxon>Foraminifera</taxon>
        <taxon>Monothalamids</taxon>
        <taxon>Reticulomyxidae</taxon>
        <taxon>Reticulomyxa</taxon>
    </lineage>
</organism>
<dbReference type="EMBL" id="ASPP01007655">
    <property type="protein sequence ID" value="ETO26757.1"/>
    <property type="molecule type" value="Genomic_DNA"/>
</dbReference>